<name>A0A6J7WWL4_9CAUD</name>
<protein>
    <submittedName>
        <fullName evidence="2">Uncharacterized protein</fullName>
    </submittedName>
</protein>
<feature type="compositionally biased region" description="Low complexity" evidence="1">
    <location>
        <begin position="165"/>
        <end position="275"/>
    </location>
</feature>
<sequence>MKFRKGFWIYFPVALFAWISPVTSVKADALGEWTYSQSQNCGGYIEVSGSGITLHGPDNQLAPQGSPCGGAHWVKIETTIPADVDTIDFTWSYQTNDGWVYDPPQYAVNGAYTLLTQQNSATGSLSVPVNEGDIFTFRQYSIDTCCQPGHLTISNLSLWNGISQTTTTSSTTTTTSSTTTSSTTTSSSVPQTTSTVSTTTTTLLPETTTSTSSTSTTVQEPSTTSTVTPTSTTTTSTLPPVVEVPVEVPTGTTTTLVEEPTPETTIPEETTTTTEPEPETTEPETTTTEASPETTVEETTTTTLEPDLEPNLEPLTEEEITAVVEKLTTIEELTTEVLSEVVDALNSDNVTEEQVQAIVDAVVENLDTLTEITPEVLDQVINVLESDSITQEQIQEVVDTILATDISSDQATQLATSAAVLESITGDQATEVFASIDTGELSQEQATAIVEALLDAPTEVKEAFEEEINVFEGGFDEYVPTNSTVSVGVRRVVVAATTVSFILPAPVVSRRQSKV</sequence>
<accession>A0A6J7WWL4</accession>
<evidence type="ECO:0000256" key="1">
    <source>
        <dbReference type="SAM" id="MobiDB-lite"/>
    </source>
</evidence>
<feature type="compositionally biased region" description="Low complexity" evidence="1">
    <location>
        <begin position="283"/>
        <end position="305"/>
    </location>
</feature>
<proteinExistence type="predicted"/>
<evidence type="ECO:0000313" key="2">
    <source>
        <dbReference type="EMBL" id="CAB5222351.1"/>
    </source>
</evidence>
<reference evidence="2" key="1">
    <citation type="submission" date="2020-05" db="EMBL/GenBank/DDBJ databases">
        <authorList>
            <person name="Chiriac C."/>
            <person name="Salcher M."/>
            <person name="Ghai R."/>
            <person name="Kavagutti S V."/>
        </authorList>
    </citation>
    <scope>NUCLEOTIDE SEQUENCE</scope>
</reference>
<dbReference type="EMBL" id="LR798301">
    <property type="protein sequence ID" value="CAB5222351.1"/>
    <property type="molecule type" value="Genomic_DNA"/>
</dbReference>
<gene>
    <name evidence="2" type="ORF">UFOVP361_151</name>
</gene>
<organism evidence="2">
    <name type="scientific">uncultured Caudovirales phage</name>
    <dbReference type="NCBI Taxonomy" id="2100421"/>
    <lineage>
        <taxon>Viruses</taxon>
        <taxon>Duplodnaviria</taxon>
        <taxon>Heunggongvirae</taxon>
        <taxon>Uroviricota</taxon>
        <taxon>Caudoviricetes</taxon>
        <taxon>Peduoviridae</taxon>
        <taxon>Maltschvirus</taxon>
        <taxon>Maltschvirus maltsch</taxon>
    </lineage>
</organism>
<feature type="region of interest" description="Disordered" evidence="1">
    <location>
        <begin position="165"/>
        <end position="313"/>
    </location>
</feature>